<comment type="caution">
    <text evidence="11">The sequence shown here is derived from an EMBL/GenBank/DDBJ whole genome shotgun (WGS) entry which is preliminary data.</text>
</comment>
<keyword evidence="2" id="KW-0813">Transport</keyword>
<evidence type="ECO:0000256" key="2">
    <source>
        <dbReference type="ARBA" id="ARBA00022448"/>
    </source>
</evidence>
<evidence type="ECO:0000256" key="6">
    <source>
        <dbReference type="ARBA" id="ARBA00023055"/>
    </source>
</evidence>
<dbReference type="GO" id="GO:0008289">
    <property type="term" value="F:lipid binding"/>
    <property type="evidence" value="ECO:0007669"/>
    <property type="project" value="UniProtKB-KW"/>
</dbReference>
<dbReference type="AlphaFoldDB" id="A0A5N5MKF0"/>
<dbReference type="PANTHER" id="PTHR13466:SF4">
    <property type="entry name" value="SMP-LTD DOMAIN-CONTAINING PROTEIN"/>
    <property type="match status" value="1"/>
</dbReference>
<reference evidence="11 12" key="1">
    <citation type="submission" date="2019-06" db="EMBL/GenBank/DDBJ databases">
        <title>A chromosome-scale genome assembly of the striped catfish, Pangasianodon hypophthalmus.</title>
        <authorList>
            <person name="Wen M."/>
            <person name="Zahm M."/>
            <person name="Roques C."/>
            <person name="Cabau C."/>
            <person name="Klopp C."/>
            <person name="Donnadieu C."/>
            <person name="Jouanno E."/>
            <person name="Avarre J.-C."/>
            <person name="Campet M."/>
            <person name="Ha T.T.T."/>
            <person name="Dugue R."/>
            <person name="Lampietro C."/>
            <person name="Louis A."/>
            <person name="Herpin A."/>
            <person name="Echchiki A."/>
            <person name="Berthelot C."/>
            <person name="Parey E."/>
            <person name="Roest-Crollius H."/>
            <person name="Braasch I."/>
            <person name="Postlethwait J."/>
            <person name="Bobe J."/>
            <person name="Montfort J."/>
            <person name="Bouchez O."/>
            <person name="Begum T."/>
            <person name="Schartl M."/>
            <person name="Guiguen Y."/>
        </authorList>
    </citation>
    <scope>NUCLEOTIDE SEQUENCE [LARGE SCALE GENOMIC DNA]</scope>
    <source>
        <strain evidence="11 12">Indonesia</strain>
        <tissue evidence="11">Blood</tissue>
    </source>
</reference>
<keyword evidence="6" id="KW-0445">Lipid transport</keyword>
<name>A0A5N5MKF0_PANHP</name>
<evidence type="ECO:0000256" key="5">
    <source>
        <dbReference type="ARBA" id="ARBA00022989"/>
    </source>
</evidence>
<dbReference type="EMBL" id="VFJC01000013">
    <property type="protein sequence ID" value="KAB5555469.1"/>
    <property type="molecule type" value="Genomic_DNA"/>
</dbReference>
<evidence type="ECO:0000256" key="7">
    <source>
        <dbReference type="ARBA" id="ARBA00023121"/>
    </source>
</evidence>
<keyword evidence="8" id="KW-0472">Membrane</keyword>
<proteinExistence type="predicted"/>
<evidence type="ECO:0000256" key="3">
    <source>
        <dbReference type="ARBA" id="ARBA00022692"/>
    </source>
</evidence>
<gene>
    <name evidence="11" type="ORF">PHYPO_G00034610</name>
</gene>
<dbReference type="Proteomes" id="UP000327468">
    <property type="component" value="Chromosome 12"/>
</dbReference>
<evidence type="ECO:0000256" key="8">
    <source>
        <dbReference type="ARBA" id="ARBA00023136"/>
    </source>
</evidence>
<evidence type="ECO:0000259" key="10">
    <source>
        <dbReference type="PROSITE" id="PS51847"/>
    </source>
</evidence>
<dbReference type="GO" id="GO:0005789">
    <property type="term" value="C:endoplasmic reticulum membrane"/>
    <property type="evidence" value="ECO:0007669"/>
    <property type="project" value="UniProtKB-SubCell"/>
</dbReference>
<evidence type="ECO:0000313" key="12">
    <source>
        <dbReference type="Proteomes" id="UP000327468"/>
    </source>
</evidence>
<feature type="compositionally biased region" description="Acidic residues" evidence="9">
    <location>
        <begin position="128"/>
        <end position="145"/>
    </location>
</feature>
<dbReference type="CDD" id="cd21675">
    <property type="entry name" value="SMP_TEX2"/>
    <property type="match status" value="1"/>
</dbReference>
<sequence length="329" mass="37232">MQPVWINALIGRIFWDFLCEKYWSDQVAHKIQRKLSKIRLPYFMDELTVTELSMGSSMPQITGLFQPQVDARGLWLHLNIEYTGALQMTLETKINLSKLGKEEALKAVKEMQTYHVRSTRSKLAVLADSDEESSSAGSSDEEEVPSTEPQETQGEKGSIPGAESGLSGGSTGRRILRLVDKIAKSRYFQKATENEYIKKKIEEMSNTPLLLTVEVKELSGELAVNIPPPPTDRIWYSFCVPPKLDLRVQPKLGEREVTFCHVTEWIEKKLQDEFQKVFVLPNMDDIYLPLMNSALESQPAHQHSPTQPSHCSALGSSETCFMNHSFPLE</sequence>
<keyword evidence="3" id="KW-0812">Transmembrane</keyword>
<keyword evidence="4" id="KW-0256">Endoplasmic reticulum</keyword>
<evidence type="ECO:0000256" key="9">
    <source>
        <dbReference type="SAM" id="MobiDB-lite"/>
    </source>
</evidence>
<dbReference type="Pfam" id="PF10296">
    <property type="entry name" value="MMM1"/>
    <property type="match status" value="1"/>
</dbReference>
<accession>A0A5N5MKF0</accession>
<feature type="region of interest" description="Disordered" evidence="9">
    <location>
        <begin position="125"/>
        <end position="170"/>
    </location>
</feature>
<keyword evidence="5" id="KW-1133">Transmembrane helix</keyword>
<protein>
    <recommendedName>
        <fullName evidence="10">SMP-LTD domain-containing protein</fullName>
    </recommendedName>
</protein>
<evidence type="ECO:0000256" key="4">
    <source>
        <dbReference type="ARBA" id="ARBA00022824"/>
    </source>
</evidence>
<feature type="domain" description="SMP-LTD" evidence="10">
    <location>
        <begin position="1"/>
        <end position="289"/>
    </location>
</feature>
<keyword evidence="12" id="KW-1185">Reference proteome</keyword>
<comment type="subcellular location">
    <subcellularLocation>
        <location evidence="1">Endoplasmic reticulum membrane</location>
    </subcellularLocation>
</comment>
<evidence type="ECO:0000256" key="1">
    <source>
        <dbReference type="ARBA" id="ARBA00004586"/>
    </source>
</evidence>
<dbReference type="GO" id="GO:0006869">
    <property type="term" value="P:lipid transport"/>
    <property type="evidence" value="ECO:0007669"/>
    <property type="project" value="UniProtKB-KW"/>
</dbReference>
<dbReference type="InterPro" id="IPR019411">
    <property type="entry name" value="MMM1_dom"/>
</dbReference>
<evidence type="ECO:0000313" key="11">
    <source>
        <dbReference type="EMBL" id="KAB5555469.1"/>
    </source>
</evidence>
<dbReference type="PROSITE" id="PS51847">
    <property type="entry name" value="SMP"/>
    <property type="match status" value="1"/>
</dbReference>
<organism evidence="11 12">
    <name type="scientific">Pangasianodon hypophthalmus</name>
    <name type="common">Striped catfish</name>
    <name type="synonym">Helicophagus hypophthalmus</name>
    <dbReference type="NCBI Taxonomy" id="310915"/>
    <lineage>
        <taxon>Eukaryota</taxon>
        <taxon>Metazoa</taxon>
        <taxon>Chordata</taxon>
        <taxon>Craniata</taxon>
        <taxon>Vertebrata</taxon>
        <taxon>Euteleostomi</taxon>
        <taxon>Actinopterygii</taxon>
        <taxon>Neopterygii</taxon>
        <taxon>Teleostei</taxon>
        <taxon>Ostariophysi</taxon>
        <taxon>Siluriformes</taxon>
        <taxon>Pangasiidae</taxon>
        <taxon>Pangasianodon</taxon>
    </lineage>
</organism>
<dbReference type="PANTHER" id="PTHR13466">
    <property type="entry name" value="TEX2 PROTEIN-RELATED"/>
    <property type="match status" value="1"/>
</dbReference>
<dbReference type="InterPro" id="IPR031468">
    <property type="entry name" value="SMP_LBD"/>
</dbReference>
<keyword evidence="7" id="KW-0446">Lipid-binding</keyword>